<dbReference type="EC" id="1.13.11.20" evidence="3"/>
<comment type="catalytic activity">
    <reaction evidence="7">
        <text>L-cysteine + O2 = 3-sulfino-L-alanine + H(+)</text>
        <dbReference type="Rhea" id="RHEA:20441"/>
        <dbReference type="ChEBI" id="CHEBI:15378"/>
        <dbReference type="ChEBI" id="CHEBI:15379"/>
        <dbReference type="ChEBI" id="CHEBI:35235"/>
        <dbReference type="ChEBI" id="CHEBI:61085"/>
        <dbReference type="EC" id="1.13.11.20"/>
    </reaction>
    <physiologicalReaction direction="left-to-right" evidence="7">
        <dbReference type="Rhea" id="RHEA:20442"/>
    </physiologicalReaction>
</comment>
<evidence type="ECO:0000256" key="6">
    <source>
        <dbReference type="ARBA" id="ARBA00023004"/>
    </source>
</evidence>
<dbReference type="EnsemblPlants" id="OMERI12G13310.4">
    <property type="protein sequence ID" value="OMERI12G13310.4"/>
    <property type="gene ID" value="OMERI12G13310"/>
</dbReference>
<dbReference type="Gene3D" id="2.60.120.10">
    <property type="entry name" value="Jelly Rolls"/>
    <property type="match status" value="1"/>
</dbReference>
<dbReference type="Proteomes" id="UP000008021">
    <property type="component" value="Chromosome 12"/>
</dbReference>
<evidence type="ECO:0000256" key="7">
    <source>
        <dbReference type="ARBA" id="ARBA00024284"/>
    </source>
</evidence>
<evidence type="ECO:0000256" key="3">
    <source>
        <dbReference type="ARBA" id="ARBA00013133"/>
    </source>
</evidence>
<proteinExistence type="inferred from homology"/>
<dbReference type="InterPro" id="IPR011051">
    <property type="entry name" value="RmlC_Cupin_sf"/>
</dbReference>
<feature type="region of interest" description="Disordered" evidence="8">
    <location>
        <begin position="1"/>
        <end position="31"/>
    </location>
</feature>
<comment type="similarity">
    <text evidence="2">Belongs to the cysteine dioxygenase family.</text>
</comment>
<sequence>MKVGRGSRVGGERGGGGVVEEERSGGVEAAPPVKRRRVAVAPSAGAGGSRRVQAEASPLQRLFRACRAVFRGPGTVPAPGEMIIFFLPRNAIIPLHDHPGMTVFSKLLIGSLHIRSYDWVDPEPALSCSSSSVRLAKRVVNGVFTAPCDTSVLYPTTGGNMHRFRAIAPCAILDILGPPYSTEDGRDCTYYRAIPYSRHPVKNGAADQLTGVDEEGHRLSWLTETIPRMLRMRQIRYGGPPISDDE</sequence>
<evidence type="ECO:0000313" key="9">
    <source>
        <dbReference type="EnsemblPlants" id="OMERI12G13310.4"/>
    </source>
</evidence>
<dbReference type="SUPFAM" id="SSF51182">
    <property type="entry name" value="RmlC-like cupins"/>
    <property type="match status" value="1"/>
</dbReference>
<dbReference type="PANTHER" id="PTHR22966">
    <property type="entry name" value="2-AMINOETHANETHIOL DIOXYGENASE"/>
    <property type="match status" value="1"/>
</dbReference>
<reference evidence="9" key="2">
    <citation type="submission" date="2018-05" db="EMBL/GenBank/DDBJ databases">
        <title>OmerRS3 (Oryza meridionalis Reference Sequence Version 3).</title>
        <authorList>
            <person name="Zhang J."/>
            <person name="Kudrna D."/>
            <person name="Lee S."/>
            <person name="Talag J."/>
            <person name="Welchert J."/>
            <person name="Wing R.A."/>
        </authorList>
    </citation>
    <scope>NUCLEOTIDE SEQUENCE [LARGE SCALE GENOMIC DNA]</scope>
    <source>
        <strain evidence="9">cv. OR44</strain>
    </source>
</reference>
<dbReference type="HOGENOM" id="CLU_061320_4_1_1"/>
<dbReference type="GO" id="GO:0070483">
    <property type="term" value="P:detection of hypoxia"/>
    <property type="evidence" value="ECO:0007669"/>
    <property type="project" value="UniProtKB-ARBA"/>
</dbReference>
<organism evidence="9">
    <name type="scientific">Oryza meridionalis</name>
    <dbReference type="NCBI Taxonomy" id="40149"/>
    <lineage>
        <taxon>Eukaryota</taxon>
        <taxon>Viridiplantae</taxon>
        <taxon>Streptophyta</taxon>
        <taxon>Embryophyta</taxon>
        <taxon>Tracheophyta</taxon>
        <taxon>Spermatophyta</taxon>
        <taxon>Magnoliopsida</taxon>
        <taxon>Liliopsida</taxon>
        <taxon>Poales</taxon>
        <taxon>Poaceae</taxon>
        <taxon>BOP clade</taxon>
        <taxon>Oryzoideae</taxon>
        <taxon>Oryzeae</taxon>
        <taxon>Oryzinae</taxon>
        <taxon>Oryza</taxon>
    </lineage>
</organism>
<keyword evidence="10" id="KW-1185">Reference proteome</keyword>
<evidence type="ECO:0000256" key="4">
    <source>
        <dbReference type="ARBA" id="ARBA00022723"/>
    </source>
</evidence>
<dbReference type="InterPro" id="IPR012864">
    <property type="entry name" value="PCO/ADO"/>
</dbReference>
<dbReference type="GO" id="GO:0046872">
    <property type="term" value="F:metal ion binding"/>
    <property type="evidence" value="ECO:0007669"/>
    <property type="project" value="UniProtKB-KW"/>
</dbReference>
<comment type="cofactor">
    <cofactor evidence="1">
        <name>Fe(2+)</name>
        <dbReference type="ChEBI" id="CHEBI:29033"/>
    </cofactor>
</comment>
<dbReference type="GO" id="GO:0017172">
    <property type="term" value="F:cysteine dioxygenase activity"/>
    <property type="evidence" value="ECO:0007669"/>
    <property type="project" value="UniProtKB-EC"/>
</dbReference>
<dbReference type="Gramene" id="OMERI12G13310.4">
    <property type="protein sequence ID" value="OMERI12G13310.4"/>
    <property type="gene ID" value="OMERI12G13310"/>
</dbReference>
<evidence type="ECO:0000256" key="5">
    <source>
        <dbReference type="ARBA" id="ARBA00023002"/>
    </source>
</evidence>
<feature type="compositionally biased region" description="Gly residues" evidence="8">
    <location>
        <begin position="7"/>
        <end position="18"/>
    </location>
</feature>
<dbReference type="PANTHER" id="PTHR22966:SF58">
    <property type="entry name" value="CYSTEINE DIOXYGENASE"/>
    <property type="match status" value="1"/>
</dbReference>
<name>A0A0E0FE46_9ORYZ</name>
<protein>
    <recommendedName>
        <fullName evidence="3">cysteine dioxygenase</fullName>
        <ecNumber evidence="3">1.13.11.20</ecNumber>
    </recommendedName>
</protein>
<evidence type="ECO:0000313" key="10">
    <source>
        <dbReference type="Proteomes" id="UP000008021"/>
    </source>
</evidence>
<dbReference type="InterPro" id="IPR014710">
    <property type="entry name" value="RmlC-like_jellyroll"/>
</dbReference>
<dbReference type="CDD" id="cd20289">
    <property type="entry name" value="cupin_ADO"/>
    <property type="match status" value="1"/>
</dbReference>
<dbReference type="Pfam" id="PF07847">
    <property type="entry name" value="PCO_ADO"/>
    <property type="match status" value="1"/>
</dbReference>
<dbReference type="AlphaFoldDB" id="A0A0E0FE46"/>
<evidence type="ECO:0000256" key="8">
    <source>
        <dbReference type="SAM" id="MobiDB-lite"/>
    </source>
</evidence>
<keyword evidence="5" id="KW-0560">Oxidoreductase</keyword>
<keyword evidence="4" id="KW-0479">Metal-binding</keyword>
<reference evidence="9" key="1">
    <citation type="submission" date="2015-04" db="UniProtKB">
        <authorList>
            <consortium name="EnsemblPlants"/>
        </authorList>
    </citation>
    <scope>IDENTIFICATION</scope>
</reference>
<evidence type="ECO:0000256" key="1">
    <source>
        <dbReference type="ARBA" id="ARBA00001954"/>
    </source>
</evidence>
<accession>A0A0E0FE46</accession>
<keyword evidence="6" id="KW-0408">Iron</keyword>
<evidence type="ECO:0000256" key="2">
    <source>
        <dbReference type="ARBA" id="ARBA00006622"/>
    </source>
</evidence>